<gene>
    <name evidence="1" type="ORF">F2Q70_00023828</name>
</gene>
<proteinExistence type="predicted"/>
<dbReference type="AlphaFoldDB" id="A0A8S9GHT0"/>
<reference evidence="1" key="1">
    <citation type="submission" date="2019-12" db="EMBL/GenBank/DDBJ databases">
        <title>Genome sequencing and annotation of Brassica cretica.</title>
        <authorList>
            <person name="Studholme D.J."/>
            <person name="Sarris P.F."/>
        </authorList>
    </citation>
    <scope>NUCLEOTIDE SEQUENCE</scope>
    <source>
        <strain evidence="1">PFS-102/07</strain>
        <tissue evidence="1">Leaf</tissue>
    </source>
</reference>
<name>A0A8S9GHT0_BRACR</name>
<dbReference type="EMBL" id="QGKY02001925">
    <property type="protein sequence ID" value="KAF2545761.1"/>
    <property type="molecule type" value="Genomic_DNA"/>
</dbReference>
<evidence type="ECO:0000313" key="1">
    <source>
        <dbReference type="EMBL" id="KAF2545761.1"/>
    </source>
</evidence>
<organism evidence="1">
    <name type="scientific">Brassica cretica</name>
    <name type="common">Mustard</name>
    <dbReference type="NCBI Taxonomy" id="69181"/>
    <lineage>
        <taxon>Eukaryota</taxon>
        <taxon>Viridiplantae</taxon>
        <taxon>Streptophyta</taxon>
        <taxon>Embryophyta</taxon>
        <taxon>Tracheophyta</taxon>
        <taxon>Spermatophyta</taxon>
        <taxon>Magnoliopsida</taxon>
        <taxon>eudicotyledons</taxon>
        <taxon>Gunneridae</taxon>
        <taxon>Pentapetalae</taxon>
        <taxon>rosids</taxon>
        <taxon>malvids</taxon>
        <taxon>Brassicales</taxon>
        <taxon>Brassicaceae</taxon>
        <taxon>Brassiceae</taxon>
        <taxon>Brassica</taxon>
    </lineage>
</organism>
<accession>A0A8S9GHT0</accession>
<comment type="caution">
    <text evidence="1">The sequence shown here is derived from an EMBL/GenBank/DDBJ whole genome shotgun (WGS) entry which is preliminary data.</text>
</comment>
<protein>
    <submittedName>
        <fullName evidence="1">Uncharacterized protein</fullName>
    </submittedName>
</protein>
<sequence length="68" mass="7050">MASTSIVGGPDTIGVCPALGCSLCVSFTLFTCCDLLELLVTTLSLRELILKPPHGPVLSASEAKDCLQ</sequence>